<evidence type="ECO:0000313" key="2">
    <source>
        <dbReference type="Proteomes" id="UP000693970"/>
    </source>
</evidence>
<accession>A0A9K3LBX7</accession>
<organism evidence="1 2">
    <name type="scientific">Nitzschia inconspicua</name>
    <dbReference type="NCBI Taxonomy" id="303405"/>
    <lineage>
        <taxon>Eukaryota</taxon>
        <taxon>Sar</taxon>
        <taxon>Stramenopiles</taxon>
        <taxon>Ochrophyta</taxon>
        <taxon>Bacillariophyta</taxon>
        <taxon>Bacillariophyceae</taxon>
        <taxon>Bacillariophycidae</taxon>
        <taxon>Bacillariales</taxon>
        <taxon>Bacillariaceae</taxon>
        <taxon>Nitzschia</taxon>
    </lineage>
</organism>
<reference evidence="1" key="1">
    <citation type="journal article" date="2021" name="Sci. Rep.">
        <title>Diploid genomic architecture of Nitzschia inconspicua, an elite biomass production diatom.</title>
        <authorList>
            <person name="Oliver A."/>
            <person name="Podell S."/>
            <person name="Pinowska A."/>
            <person name="Traller J.C."/>
            <person name="Smith S.R."/>
            <person name="McClure R."/>
            <person name="Beliaev A."/>
            <person name="Bohutskyi P."/>
            <person name="Hill E.A."/>
            <person name="Rabines A."/>
            <person name="Zheng H."/>
            <person name="Allen L.Z."/>
            <person name="Kuo A."/>
            <person name="Grigoriev I.V."/>
            <person name="Allen A.E."/>
            <person name="Hazlebeck D."/>
            <person name="Allen E.E."/>
        </authorList>
    </citation>
    <scope>NUCLEOTIDE SEQUENCE</scope>
    <source>
        <strain evidence="1">Hildebrandi</strain>
    </source>
</reference>
<dbReference type="OrthoDB" id="49346at2759"/>
<gene>
    <name evidence="1" type="ORF">IV203_015524</name>
</gene>
<dbReference type="AlphaFoldDB" id="A0A9K3LBX7"/>
<dbReference type="Proteomes" id="UP000693970">
    <property type="component" value="Unassembled WGS sequence"/>
</dbReference>
<comment type="caution">
    <text evidence="1">The sequence shown here is derived from an EMBL/GenBank/DDBJ whole genome shotgun (WGS) entry which is preliminary data.</text>
</comment>
<evidence type="ECO:0000313" key="1">
    <source>
        <dbReference type="EMBL" id="KAG7358935.1"/>
    </source>
</evidence>
<protein>
    <submittedName>
        <fullName evidence="1">CP12 domain containing protein</fullName>
    </submittedName>
</protein>
<proteinExistence type="predicted"/>
<name>A0A9K3LBX7_9STRA</name>
<reference evidence="1" key="2">
    <citation type="submission" date="2021-04" db="EMBL/GenBank/DDBJ databases">
        <authorList>
            <person name="Podell S."/>
        </authorList>
    </citation>
    <scope>NUCLEOTIDE SEQUENCE</scope>
    <source>
        <strain evidence="1">Hildebrandi</strain>
    </source>
</reference>
<dbReference type="EMBL" id="JAGRRH010000014">
    <property type="protein sequence ID" value="KAG7358935.1"/>
    <property type="molecule type" value="Genomic_DNA"/>
</dbReference>
<sequence>MMGLFINQPSSIRIPLLIAFVLTAISFSVPAINGFVSPITTHHHGIKTTAADCLQSSVLLFGNSKNIKAAMEATERYGIDSPEARLAWEVVEEFDARTNDSAAYKPNENNRLSDEQMANAYAELQHTLQIMERRRMAFQQNDQLMRDVAAELQAIKLAPPSQKPAPKIPGLWDAKLKARAISQQYGNTSVEAKLAWEEVEEIAAAGLENAMGEEWSEQTCDLAQAAEACMALEELERFLYQEQYDQNMNGGDGSMYQPY</sequence>
<keyword evidence="2" id="KW-1185">Reference proteome</keyword>